<evidence type="ECO:0000259" key="13">
    <source>
        <dbReference type="PROSITE" id="PS51677"/>
    </source>
</evidence>
<evidence type="ECO:0000256" key="8">
    <source>
        <dbReference type="ARBA" id="ARBA00023136"/>
    </source>
</evidence>
<reference evidence="14 15" key="1">
    <citation type="submission" date="2018-06" db="EMBL/GenBank/DDBJ databases">
        <title>A transcriptomic atlas of mushroom development highlights an independent origin of complex multicellularity.</title>
        <authorList>
            <consortium name="DOE Joint Genome Institute"/>
            <person name="Krizsan K."/>
            <person name="Almasi E."/>
            <person name="Merenyi Z."/>
            <person name="Sahu N."/>
            <person name="Viragh M."/>
            <person name="Koszo T."/>
            <person name="Mondo S."/>
            <person name="Kiss B."/>
            <person name="Balint B."/>
            <person name="Kues U."/>
            <person name="Barry K."/>
            <person name="Hegedus J.C."/>
            <person name="Henrissat B."/>
            <person name="Johnson J."/>
            <person name="Lipzen A."/>
            <person name="Ohm R."/>
            <person name="Nagy I."/>
            <person name="Pangilinan J."/>
            <person name="Yan J."/>
            <person name="Xiong Y."/>
            <person name="Grigoriev I.V."/>
            <person name="Hibbett D.S."/>
            <person name="Nagy L.G."/>
        </authorList>
    </citation>
    <scope>NUCLEOTIDE SEQUENCE [LARGE SCALE GENOMIC DNA]</scope>
    <source>
        <strain evidence="14 15">SZMC22713</strain>
    </source>
</reference>
<keyword evidence="6 12" id="KW-0732">Signal</keyword>
<evidence type="ECO:0000256" key="7">
    <source>
        <dbReference type="ARBA" id="ARBA00022801"/>
    </source>
</evidence>
<comment type="cofactor">
    <cofactor evidence="1">
        <name>Co(2+)</name>
        <dbReference type="ChEBI" id="CHEBI:48828"/>
    </cofactor>
</comment>
<dbReference type="EMBL" id="ML170164">
    <property type="protein sequence ID" value="TDL25434.1"/>
    <property type="molecule type" value="Genomic_DNA"/>
</dbReference>
<dbReference type="Proteomes" id="UP000294933">
    <property type="component" value="Unassembled WGS sequence"/>
</dbReference>
<dbReference type="Gene3D" id="3.20.20.370">
    <property type="entry name" value="Glycoside hydrolase/deacetylase"/>
    <property type="match status" value="1"/>
</dbReference>
<dbReference type="PROSITE" id="PS51677">
    <property type="entry name" value="NODB"/>
    <property type="match status" value="1"/>
</dbReference>
<evidence type="ECO:0000256" key="2">
    <source>
        <dbReference type="ARBA" id="ARBA00004609"/>
    </source>
</evidence>
<keyword evidence="15" id="KW-1185">Reference proteome</keyword>
<name>A0A4Y7QCX4_9AGAM</name>
<evidence type="ECO:0000256" key="10">
    <source>
        <dbReference type="ARBA" id="ARBA00023288"/>
    </source>
</evidence>
<sequence length="256" mass="28230">MKIATTVAAFLCFVQSSLAAPAAEPGAHIERRALATVYSSCKHANTVALTFDDGPYIYETDIVSLLNSNGIKGTFFVNGNNYDCIYDQRQVTSLKNAFNSGHMIGSHTWAHLDLSAQSWDKIHDEMWRVEQAMQKILGVTPNFMRPPYGNYNDLVRSASSIRNQSLVIWDFDSGDSLGHTATQSKNDYQALINKHPNNILPLNHETVQTTSTSVLPFIIPKLKAAGYKFDTVAGCLGLSPYHSVGQAGTRDSTWHC</sequence>
<dbReference type="GO" id="GO:0071555">
    <property type="term" value="P:cell wall organization"/>
    <property type="evidence" value="ECO:0007669"/>
    <property type="project" value="UniProtKB-KW"/>
</dbReference>
<gene>
    <name evidence="14" type="ORF">BD410DRAFT_785366</name>
</gene>
<evidence type="ECO:0000256" key="1">
    <source>
        <dbReference type="ARBA" id="ARBA00001941"/>
    </source>
</evidence>
<protein>
    <submittedName>
        <fullName evidence="14">Carbohydrate esterase family 4 protein</fullName>
    </submittedName>
</protein>
<keyword evidence="4" id="KW-0325">Glycoprotein</keyword>
<evidence type="ECO:0000256" key="4">
    <source>
        <dbReference type="ARBA" id="ARBA00022622"/>
    </source>
</evidence>
<organism evidence="14 15">
    <name type="scientific">Rickenella mellea</name>
    <dbReference type="NCBI Taxonomy" id="50990"/>
    <lineage>
        <taxon>Eukaryota</taxon>
        <taxon>Fungi</taxon>
        <taxon>Dikarya</taxon>
        <taxon>Basidiomycota</taxon>
        <taxon>Agaricomycotina</taxon>
        <taxon>Agaricomycetes</taxon>
        <taxon>Hymenochaetales</taxon>
        <taxon>Rickenellaceae</taxon>
        <taxon>Rickenella</taxon>
    </lineage>
</organism>
<evidence type="ECO:0000313" key="15">
    <source>
        <dbReference type="Proteomes" id="UP000294933"/>
    </source>
</evidence>
<keyword evidence="3" id="KW-1003">Cell membrane</keyword>
<feature type="signal peptide" evidence="12">
    <location>
        <begin position="1"/>
        <end position="19"/>
    </location>
</feature>
<feature type="chain" id="PRO_5021473180" evidence="12">
    <location>
        <begin position="20"/>
        <end position="256"/>
    </location>
</feature>
<keyword evidence="11" id="KW-0961">Cell wall biogenesis/degradation</keyword>
<dbReference type="PANTHER" id="PTHR46471:SF2">
    <property type="entry name" value="CHITIN DEACETYLASE-RELATED"/>
    <property type="match status" value="1"/>
</dbReference>
<dbReference type="PANTHER" id="PTHR46471">
    <property type="entry name" value="CHITIN DEACETYLASE"/>
    <property type="match status" value="1"/>
</dbReference>
<evidence type="ECO:0000313" key="14">
    <source>
        <dbReference type="EMBL" id="TDL25434.1"/>
    </source>
</evidence>
<evidence type="ECO:0000256" key="12">
    <source>
        <dbReference type="SAM" id="SignalP"/>
    </source>
</evidence>
<dbReference type="OrthoDB" id="2125469at2759"/>
<keyword evidence="8" id="KW-0472">Membrane</keyword>
<proteinExistence type="predicted"/>
<dbReference type="AlphaFoldDB" id="A0A4Y7QCX4"/>
<dbReference type="VEuPathDB" id="FungiDB:BD410DRAFT_785366"/>
<dbReference type="GO" id="GO:0005886">
    <property type="term" value="C:plasma membrane"/>
    <property type="evidence" value="ECO:0007669"/>
    <property type="project" value="UniProtKB-SubCell"/>
</dbReference>
<evidence type="ECO:0000256" key="6">
    <source>
        <dbReference type="ARBA" id="ARBA00022729"/>
    </source>
</evidence>
<dbReference type="SUPFAM" id="SSF88713">
    <property type="entry name" value="Glycoside hydrolase/deacetylase"/>
    <property type="match status" value="1"/>
</dbReference>
<keyword evidence="9" id="KW-0119">Carbohydrate metabolism</keyword>
<evidence type="ECO:0000256" key="9">
    <source>
        <dbReference type="ARBA" id="ARBA00023277"/>
    </source>
</evidence>
<dbReference type="GO" id="GO:0046872">
    <property type="term" value="F:metal ion binding"/>
    <property type="evidence" value="ECO:0007669"/>
    <property type="project" value="UniProtKB-KW"/>
</dbReference>
<dbReference type="Pfam" id="PF01522">
    <property type="entry name" value="Polysacc_deac_1"/>
    <property type="match status" value="1"/>
</dbReference>
<dbReference type="STRING" id="50990.A0A4Y7QCX4"/>
<keyword evidence="5" id="KW-0479">Metal-binding</keyword>
<dbReference type="GO" id="GO:0005975">
    <property type="term" value="P:carbohydrate metabolic process"/>
    <property type="evidence" value="ECO:0007669"/>
    <property type="project" value="InterPro"/>
</dbReference>
<keyword evidence="4" id="KW-0336">GPI-anchor</keyword>
<dbReference type="GO" id="GO:0098552">
    <property type="term" value="C:side of membrane"/>
    <property type="evidence" value="ECO:0007669"/>
    <property type="project" value="UniProtKB-KW"/>
</dbReference>
<dbReference type="InterPro" id="IPR011330">
    <property type="entry name" value="Glyco_hydro/deAcase_b/a-brl"/>
</dbReference>
<dbReference type="InterPro" id="IPR002509">
    <property type="entry name" value="NODB_dom"/>
</dbReference>
<keyword evidence="10" id="KW-0449">Lipoprotein</keyword>
<comment type="subcellular location">
    <subcellularLocation>
        <location evidence="2">Cell membrane</location>
        <topology evidence="2">Lipid-anchor</topology>
        <topology evidence="2">GPI-anchor</topology>
    </subcellularLocation>
</comment>
<feature type="domain" description="NodB homology" evidence="13">
    <location>
        <begin position="45"/>
        <end position="230"/>
    </location>
</feature>
<evidence type="ECO:0000256" key="11">
    <source>
        <dbReference type="ARBA" id="ARBA00023316"/>
    </source>
</evidence>
<evidence type="ECO:0000256" key="3">
    <source>
        <dbReference type="ARBA" id="ARBA00022475"/>
    </source>
</evidence>
<accession>A0A4Y7QCX4</accession>
<dbReference type="GO" id="GO:0016810">
    <property type="term" value="F:hydrolase activity, acting on carbon-nitrogen (but not peptide) bonds"/>
    <property type="evidence" value="ECO:0007669"/>
    <property type="project" value="InterPro"/>
</dbReference>
<dbReference type="CDD" id="cd10951">
    <property type="entry name" value="CE4_ClCDA_like"/>
    <property type="match status" value="1"/>
</dbReference>
<keyword evidence="7" id="KW-0378">Hydrolase</keyword>
<evidence type="ECO:0000256" key="5">
    <source>
        <dbReference type="ARBA" id="ARBA00022723"/>
    </source>
</evidence>